<dbReference type="EnsemblFungi" id="FOXG_01003T0">
    <property type="protein sequence ID" value="FOXG_01003P0"/>
    <property type="gene ID" value="FOXG_01003"/>
</dbReference>
<name>A0A0D2XAT7_FUSOF</name>
<dbReference type="AlphaFoldDB" id="A0A0D2XAT7"/>
<sequence length="103" mass="11696">MARASDLSWVWGWLPLDDKYEWDSIFTIDEAFDNKYYNITFAAISVLYKILKAISIILVPIAILLGHWLASLAVLILSVVRLSILVLILKVFGDGFESHQEVV</sequence>
<reference evidence="2" key="2">
    <citation type="submission" date="2025-08" db="UniProtKB">
        <authorList>
            <consortium name="EnsemblFungi"/>
        </authorList>
    </citation>
    <scope>IDENTIFICATION</scope>
    <source>
        <strain evidence="2">4287 / CBS 123668 / FGSC 9935 / NRRL 34936</strain>
    </source>
</reference>
<organism evidence="2 3">
    <name type="scientific">Fusarium oxysporum (strain Fo5176)</name>
    <name type="common">Fusarium vascular wilt</name>
    <dbReference type="NCBI Taxonomy" id="660025"/>
    <lineage>
        <taxon>Eukaryota</taxon>
        <taxon>Fungi</taxon>
        <taxon>Dikarya</taxon>
        <taxon>Ascomycota</taxon>
        <taxon>Pezizomycotina</taxon>
        <taxon>Sordariomycetes</taxon>
        <taxon>Hypocreomycetidae</taxon>
        <taxon>Hypocreales</taxon>
        <taxon>Nectriaceae</taxon>
        <taxon>Fusarium</taxon>
        <taxon>Fusarium oxysporum species complex</taxon>
    </lineage>
</organism>
<dbReference type="Proteomes" id="UP000002489">
    <property type="component" value="Unassembled WGS sequence"/>
</dbReference>
<evidence type="ECO:0000313" key="2">
    <source>
        <dbReference type="EnsemblFungi" id="FOXG_01003P0"/>
    </source>
</evidence>
<evidence type="ECO:0000313" key="3">
    <source>
        <dbReference type="Proteomes" id="UP000002489"/>
    </source>
</evidence>
<feature type="transmembrane region" description="Helical" evidence="1">
    <location>
        <begin position="72"/>
        <end position="93"/>
    </location>
</feature>
<evidence type="ECO:0000256" key="1">
    <source>
        <dbReference type="SAM" id="Phobius"/>
    </source>
</evidence>
<accession>A0A0D2XAT7</accession>
<reference evidence="3" key="1">
    <citation type="journal article" date="2012" name="Mol. Plant Microbe Interact.">
        <title>A highly conserved effector in Fusarium oxysporum is required for full virulence on Arabidopsis.</title>
        <authorList>
            <person name="Thatcher L.F."/>
            <person name="Gardiner D.M."/>
            <person name="Kazan K."/>
            <person name="Manners J."/>
        </authorList>
    </citation>
    <scope>NUCLEOTIDE SEQUENCE [LARGE SCALE GENOMIC DNA]</scope>
    <source>
        <strain evidence="3">Fo5176</strain>
    </source>
</reference>
<proteinExistence type="predicted"/>
<protein>
    <submittedName>
        <fullName evidence="2">Uncharacterized protein</fullName>
    </submittedName>
</protein>
<keyword evidence="1" id="KW-0812">Transmembrane</keyword>
<keyword evidence="1" id="KW-0472">Membrane</keyword>
<keyword evidence="1" id="KW-1133">Transmembrane helix</keyword>
<feature type="transmembrane region" description="Helical" evidence="1">
    <location>
        <begin position="39"/>
        <end position="65"/>
    </location>
</feature>